<protein>
    <recommendedName>
        <fullName evidence="2">Chalcone isomerase domain-containing protein</fullName>
    </recommendedName>
</protein>
<keyword evidence="1" id="KW-0732">Signal</keyword>
<dbReference type="RefSeq" id="WP_153117701.1">
    <property type="nucleotide sequence ID" value="NZ_JACIGE010000014.1"/>
</dbReference>
<dbReference type="OrthoDB" id="8527419at2"/>
<evidence type="ECO:0000256" key="1">
    <source>
        <dbReference type="SAM" id="SignalP"/>
    </source>
</evidence>
<feature type="signal peptide" evidence="1">
    <location>
        <begin position="1"/>
        <end position="19"/>
    </location>
</feature>
<evidence type="ECO:0000259" key="2">
    <source>
        <dbReference type="Pfam" id="PF16036"/>
    </source>
</evidence>
<evidence type="ECO:0000313" key="3">
    <source>
        <dbReference type="EMBL" id="MBB4248829.1"/>
    </source>
</evidence>
<gene>
    <name evidence="3" type="ORF">GGD90_003229</name>
</gene>
<dbReference type="InterPro" id="IPR016087">
    <property type="entry name" value="Chalcone_isomerase"/>
</dbReference>
<dbReference type="Proteomes" id="UP000587070">
    <property type="component" value="Unassembled WGS sequence"/>
</dbReference>
<feature type="domain" description="Chalcone isomerase" evidence="2">
    <location>
        <begin position="58"/>
        <end position="175"/>
    </location>
</feature>
<reference evidence="3 4" key="1">
    <citation type="submission" date="2020-08" db="EMBL/GenBank/DDBJ databases">
        <title>Genome sequencing of Purple Non-Sulfur Bacteria from various extreme environments.</title>
        <authorList>
            <person name="Mayer M."/>
        </authorList>
    </citation>
    <scope>NUCLEOTIDE SEQUENCE [LARGE SCALE GENOMIC DNA]</scope>
    <source>
        <strain evidence="3 4">2761</strain>
    </source>
</reference>
<feature type="chain" id="PRO_5032459027" description="Chalcone isomerase domain-containing protein" evidence="1">
    <location>
        <begin position="20"/>
        <end position="180"/>
    </location>
</feature>
<dbReference type="EMBL" id="JACIGE010000014">
    <property type="protein sequence ID" value="MBB4248829.1"/>
    <property type="molecule type" value="Genomic_DNA"/>
</dbReference>
<organism evidence="3 4">
    <name type="scientific">Rhodocyclus tenuis</name>
    <name type="common">Rhodospirillum tenue</name>
    <dbReference type="NCBI Taxonomy" id="1066"/>
    <lineage>
        <taxon>Bacteria</taxon>
        <taxon>Pseudomonadati</taxon>
        <taxon>Pseudomonadota</taxon>
        <taxon>Betaproteobacteria</taxon>
        <taxon>Rhodocyclales</taxon>
        <taxon>Rhodocyclaceae</taxon>
        <taxon>Rhodocyclus</taxon>
    </lineage>
</organism>
<proteinExistence type="predicted"/>
<evidence type="ECO:0000313" key="4">
    <source>
        <dbReference type="Proteomes" id="UP000587070"/>
    </source>
</evidence>
<dbReference type="Pfam" id="PF16036">
    <property type="entry name" value="Chalcone_3"/>
    <property type="match status" value="1"/>
</dbReference>
<dbReference type="AlphaFoldDB" id="A0A840GKZ0"/>
<comment type="caution">
    <text evidence="3">The sequence shown here is derived from an EMBL/GenBank/DDBJ whole genome shotgun (WGS) entry which is preliminary data.</text>
</comment>
<name>A0A840GKZ0_RHOTE</name>
<accession>A0A840GKZ0</accession>
<keyword evidence="4" id="KW-1185">Reference proteome</keyword>
<sequence>MIRLLLCLPLLAFAALATALPELSRQPEQPAWQQWGSAEMSRFGFRLYRATLWVAGERLERSPTALQLDYRRDIDSATLVASSIDEMRRLGSREEQLQRWQSELARVLPDVKKGDRVVAVFRPGTAINAVAGSVVTFYHAGRQTGEIADGEFGPAFFAIWLDPATRAPEVRSALLRRPQG</sequence>